<feature type="domain" description="Band 7" evidence="2">
    <location>
        <begin position="222"/>
        <end position="398"/>
    </location>
</feature>
<dbReference type="InterPro" id="IPR001107">
    <property type="entry name" value="Band_7"/>
</dbReference>
<proteinExistence type="predicted"/>
<sequence length="539" mass="59104">MPILLLIVAILLVAAVVYLARSTVRVPPGHVGVVYRRYGVVHRDDRDREIRVHPSSPGYQADTLRPDRVYLRPAFLYRVENVPRTSVPPGTIGLVIAKDGAPPPLTRSLCAAVACAGFEDGAAFLAGGGEKGRQPGVLPGDASYAVNTRLFEVITVDTVGTGRDDLTADDLREVEIPEGSAGVVVVREGEAPEEEGSVGHRVPGHEDFQLPAVFLAGGGQRGAQEQTLSRGRYRINPWFAQIIKIPTRVIVLEWSKWTKPTTNFDSALGQIRINVEGYWIRIDMTQTIRIPAKAAPGLVSRLGADAESGPVRRFVDKVLAPTVEGYFHRAQAGYTIMDFLANGEEVRLNLEKLVRDALSEWDVEAISTTLSEFEPEGTTLDELRRSIADERERQEMLRHRYTSAELAAKTTRIEIGLDREREKLAVVKLEEQVRILGKDTVALNQFLAELAKMNVPQYVGTDAQALLQYMPLSAAQDLINNALRRQYPQVEGQHRVEIARDPAQGGSGGPAPLEDGAIDVDDPGEWTVPLRRGGDTGRG</sequence>
<evidence type="ECO:0000259" key="2">
    <source>
        <dbReference type="Pfam" id="PF01145"/>
    </source>
</evidence>
<evidence type="ECO:0000313" key="3">
    <source>
        <dbReference type="EMBL" id="GGK93407.1"/>
    </source>
</evidence>
<dbReference type="RefSeq" id="WP_189164533.1">
    <property type="nucleotide sequence ID" value="NZ_BMNT01000021.1"/>
</dbReference>
<keyword evidence="4" id="KW-1185">Reference proteome</keyword>
<accession>A0A917R7L4</accession>
<reference evidence="3" key="1">
    <citation type="journal article" date="2014" name="Int. J. Syst. Evol. Microbiol.">
        <title>Complete genome sequence of Corynebacterium casei LMG S-19264T (=DSM 44701T), isolated from a smear-ripened cheese.</title>
        <authorList>
            <consortium name="US DOE Joint Genome Institute (JGI-PGF)"/>
            <person name="Walter F."/>
            <person name="Albersmeier A."/>
            <person name="Kalinowski J."/>
            <person name="Ruckert C."/>
        </authorList>
    </citation>
    <scope>NUCLEOTIDE SEQUENCE</scope>
    <source>
        <strain evidence="3">JCM 13064</strain>
    </source>
</reference>
<gene>
    <name evidence="3" type="ORF">GCM10007964_39850</name>
</gene>
<feature type="region of interest" description="Disordered" evidence="1">
    <location>
        <begin position="500"/>
        <end position="539"/>
    </location>
</feature>
<name>A0A917R7L4_9ACTN</name>
<dbReference type="EMBL" id="BMNT01000021">
    <property type="protein sequence ID" value="GGK93407.1"/>
    <property type="molecule type" value="Genomic_DNA"/>
</dbReference>
<organism evidence="3 4">
    <name type="scientific">Sphaerisporangium melleum</name>
    <dbReference type="NCBI Taxonomy" id="321316"/>
    <lineage>
        <taxon>Bacteria</taxon>
        <taxon>Bacillati</taxon>
        <taxon>Actinomycetota</taxon>
        <taxon>Actinomycetes</taxon>
        <taxon>Streptosporangiales</taxon>
        <taxon>Streptosporangiaceae</taxon>
        <taxon>Sphaerisporangium</taxon>
    </lineage>
</organism>
<dbReference type="Pfam" id="PF01145">
    <property type="entry name" value="Band_7"/>
    <property type="match status" value="1"/>
</dbReference>
<comment type="caution">
    <text evidence="3">The sequence shown here is derived from an EMBL/GenBank/DDBJ whole genome shotgun (WGS) entry which is preliminary data.</text>
</comment>
<reference evidence="3" key="2">
    <citation type="submission" date="2020-09" db="EMBL/GenBank/DDBJ databases">
        <authorList>
            <person name="Sun Q."/>
            <person name="Ohkuma M."/>
        </authorList>
    </citation>
    <scope>NUCLEOTIDE SEQUENCE</scope>
    <source>
        <strain evidence="3">JCM 13064</strain>
    </source>
</reference>
<dbReference type="Proteomes" id="UP000645217">
    <property type="component" value="Unassembled WGS sequence"/>
</dbReference>
<protein>
    <recommendedName>
        <fullName evidence="2">Band 7 domain-containing protein</fullName>
    </recommendedName>
</protein>
<evidence type="ECO:0000313" key="4">
    <source>
        <dbReference type="Proteomes" id="UP000645217"/>
    </source>
</evidence>
<dbReference type="AlphaFoldDB" id="A0A917R7L4"/>
<evidence type="ECO:0000256" key="1">
    <source>
        <dbReference type="SAM" id="MobiDB-lite"/>
    </source>
</evidence>